<organism evidence="3 4">
    <name type="scientific">Raineyella fluvialis</name>
    <dbReference type="NCBI Taxonomy" id="2662261"/>
    <lineage>
        <taxon>Bacteria</taxon>
        <taxon>Bacillati</taxon>
        <taxon>Actinomycetota</taxon>
        <taxon>Actinomycetes</taxon>
        <taxon>Propionibacteriales</taxon>
        <taxon>Propionibacteriaceae</taxon>
        <taxon>Raineyella</taxon>
    </lineage>
</organism>
<protein>
    <submittedName>
        <fullName evidence="3">Uncharacterized protein</fullName>
    </submittedName>
</protein>
<evidence type="ECO:0000313" key="4">
    <source>
        <dbReference type="Proteomes" id="UP000386847"/>
    </source>
</evidence>
<accession>A0A5Q2FAZ1</accession>
<reference evidence="3 4" key="1">
    <citation type="submission" date="2019-10" db="EMBL/GenBank/DDBJ databases">
        <title>Genomic analysis of Raineyella sp. CBA3103.</title>
        <authorList>
            <person name="Roh S.W."/>
        </authorList>
    </citation>
    <scope>NUCLEOTIDE SEQUENCE [LARGE SCALE GENOMIC DNA]</scope>
    <source>
        <strain evidence="3 4">CBA3103</strain>
    </source>
</reference>
<feature type="compositionally biased region" description="Basic and acidic residues" evidence="1">
    <location>
        <begin position="270"/>
        <end position="279"/>
    </location>
</feature>
<feature type="transmembrane region" description="Helical" evidence="2">
    <location>
        <begin position="108"/>
        <end position="128"/>
    </location>
</feature>
<dbReference type="AlphaFoldDB" id="A0A5Q2FAZ1"/>
<gene>
    <name evidence="3" type="ORF">Rai3103_10460</name>
</gene>
<feature type="transmembrane region" description="Helical" evidence="2">
    <location>
        <begin position="6"/>
        <end position="26"/>
    </location>
</feature>
<dbReference type="Proteomes" id="UP000386847">
    <property type="component" value="Chromosome"/>
</dbReference>
<keyword evidence="2" id="KW-1133">Transmembrane helix</keyword>
<keyword evidence="2" id="KW-0472">Membrane</keyword>
<feature type="compositionally biased region" description="Basic residues" evidence="1">
    <location>
        <begin position="280"/>
        <end position="289"/>
    </location>
</feature>
<proteinExistence type="predicted"/>
<keyword evidence="2" id="KW-0812">Transmembrane</keyword>
<sequence>MGLTGVIIAVVAVAWLAFGVPQFLSVPRAVEEEVRDPAEQIGGAVRILRAPAPAPAPDGAGQDASVPLVDAEGKPFARAEISTRLTRRAELARLRRIEVAAVRIRRRALLGVLLVDLLIVAGCLARWWPWWLCAGAGALLVAAVVGLRVSVVLVERELGRRIDALRTGNQERTLAISRAELQAVAEGPGEAGSDASRTSRDLVSVRQPLLEGLPSRHATPSLWEPVPVTAPTYVQRPIVARSVRTIDLASTDLNAAMDRAQGDVPVALDARRADGERASRRPKLRAVGE</sequence>
<feature type="region of interest" description="Disordered" evidence="1">
    <location>
        <begin position="270"/>
        <end position="289"/>
    </location>
</feature>
<evidence type="ECO:0000313" key="3">
    <source>
        <dbReference type="EMBL" id="QGF24032.1"/>
    </source>
</evidence>
<dbReference type="RefSeq" id="WP_153572561.1">
    <property type="nucleotide sequence ID" value="NZ_CP045725.1"/>
</dbReference>
<feature type="transmembrane region" description="Helical" evidence="2">
    <location>
        <begin position="134"/>
        <end position="154"/>
    </location>
</feature>
<name>A0A5Q2FAZ1_9ACTN</name>
<dbReference type="KEGG" id="rain:Rai3103_10460"/>
<dbReference type="EMBL" id="CP045725">
    <property type="protein sequence ID" value="QGF24032.1"/>
    <property type="molecule type" value="Genomic_DNA"/>
</dbReference>
<keyword evidence="4" id="KW-1185">Reference proteome</keyword>
<evidence type="ECO:0000256" key="1">
    <source>
        <dbReference type="SAM" id="MobiDB-lite"/>
    </source>
</evidence>
<evidence type="ECO:0000256" key="2">
    <source>
        <dbReference type="SAM" id="Phobius"/>
    </source>
</evidence>